<evidence type="ECO:0000313" key="2">
    <source>
        <dbReference type="EMBL" id="GFD32630.1"/>
    </source>
</evidence>
<proteinExistence type="predicted"/>
<evidence type="ECO:0000256" key="1">
    <source>
        <dbReference type="SAM" id="MobiDB-lite"/>
    </source>
</evidence>
<feature type="region of interest" description="Disordered" evidence="1">
    <location>
        <begin position="1"/>
        <end position="45"/>
    </location>
</feature>
<name>A0A699VDI6_TANCI</name>
<feature type="non-terminal residue" evidence="2">
    <location>
        <position position="1"/>
    </location>
</feature>
<dbReference type="EMBL" id="BKCJ011426544">
    <property type="protein sequence ID" value="GFD32630.1"/>
    <property type="molecule type" value="Genomic_DNA"/>
</dbReference>
<reference evidence="2" key="1">
    <citation type="journal article" date="2019" name="Sci. Rep.">
        <title>Draft genome of Tanacetum cinerariifolium, the natural source of mosquito coil.</title>
        <authorList>
            <person name="Yamashiro T."/>
            <person name="Shiraishi A."/>
            <person name="Satake H."/>
            <person name="Nakayama K."/>
        </authorList>
    </citation>
    <scope>NUCLEOTIDE SEQUENCE</scope>
</reference>
<organism evidence="2">
    <name type="scientific">Tanacetum cinerariifolium</name>
    <name type="common">Dalmatian daisy</name>
    <name type="synonym">Chrysanthemum cinerariifolium</name>
    <dbReference type="NCBI Taxonomy" id="118510"/>
    <lineage>
        <taxon>Eukaryota</taxon>
        <taxon>Viridiplantae</taxon>
        <taxon>Streptophyta</taxon>
        <taxon>Embryophyta</taxon>
        <taxon>Tracheophyta</taxon>
        <taxon>Spermatophyta</taxon>
        <taxon>Magnoliopsida</taxon>
        <taxon>eudicotyledons</taxon>
        <taxon>Gunneridae</taxon>
        <taxon>Pentapetalae</taxon>
        <taxon>asterids</taxon>
        <taxon>campanulids</taxon>
        <taxon>Asterales</taxon>
        <taxon>Asteraceae</taxon>
        <taxon>Asteroideae</taxon>
        <taxon>Anthemideae</taxon>
        <taxon>Anthemidinae</taxon>
        <taxon>Tanacetum</taxon>
    </lineage>
</organism>
<protein>
    <submittedName>
        <fullName evidence="2">Uncharacterized protein</fullName>
    </submittedName>
</protein>
<gene>
    <name evidence="2" type="ORF">Tci_904599</name>
</gene>
<accession>A0A699VDI6</accession>
<feature type="compositionally biased region" description="Basic and acidic residues" evidence="1">
    <location>
        <begin position="9"/>
        <end position="26"/>
    </location>
</feature>
<sequence length="45" mass="5242">NQYGTLRKFPRESGEAKSARRSEQLQKGRRRYVCSPSDVIKKTND</sequence>
<dbReference type="AlphaFoldDB" id="A0A699VDI6"/>
<comment type="caution">
    <text evidence="2">The sequence shown here is derived from an EMBL/GenBank/DDBJ whole genome shotgun (WGS) entry which is preliminary data.</text>
</comment>